<evidence type="ECO:0000313" key="2">
    <source>
        <dbReference type="Proteomes" id="UP001652620"/>
    </source>
</evidence>
<evidence type="ECO:0000313" key="3">
    <source>
        <dbReference type="RefSeq" id="XP_049304719.1"/>
    </source>
</evidence>
<keyword evidence="2" id="KW-1185">Reference proteome</keyword>
<feature type="chain" id="PRO_5046332466" evidence="1">
    <location>
        <begin position="35"/>
        <end position="133"/>
    </location>
</feature>
<gene>
    <name evidence="3" type="primary">LOC125776496</name>
</gene>
<sequence>MYSKNNMQSYVHWITKLTWLLVVILISLQRSTQGIPSFSSNDCEPGNSVDPRECEHGAFNLNMNRTDCEPRLVCYRNIGEPCHELGASSNCLPPLVCNCFKCREVLSDLCHKKMPPILNMSKRTKPVYSESSY</sequence>
<dbReference type="Proteomes" id="UP001652620">
    <property type="component" value="Chromosome 2"/>
</dbReference>
<protein>
    <submittedName>
        <fullName evidence="3">Uncharacterized protein LOC125776496</fullName>
    </submittedName>
</protein>
<keyword evidence="1" id="KW-0732">Signal</keyword>
<accession>A0ABM3J669</accession>
<feature type="signal peptide" evidence="1">
    <location>
        <begin position="1"/>
        <end position="34"/>
    </location>
</feature>
<organism evidence="2 3">
    <name type="scientific">Bactrocera dorsalis</name>
    <name type="common">Oriental fruit fly</name>
    <name type="synonym">Dacus dorsalis</name>
    <dbReference type="NCBI Taxonomy" id="27457"/>
    <lineage>
        <taxon>Eukaryota</taxon>
        <taxon>Metazoa</taxon>
        <taxon>Ecdysozoa</taxon>
        <taxon>Arthropoda</taxon>
        <taxon>Hexapoda</taxon>
        <taxon>Insecta</taxon>
        <taxon>Pterygota</taxon>
        <taxon>Neoptera</taxon>
        <taxon>Endopterygota</taxon>
        <taxon>Diptera</taxon>
        <taxon>Brachycera</taxon>
        <taxon>Muscomorpha</taxon>
        <taxon>Tephritoidea</taxon>
        <taxon>Tephritidae</taxon>
        <taxon>Bactrocera</taxon>
        <taxon>Bactrocera</taxon>
    </lineage>
</organism>
<dbReference type="RefSeq" id="XP_049304719.1">
    <property type="nucleotide sequence ID" value="XM_049448762.1"/>
</dbReference>
<name>A0ABM3J669_BACDO</name>
<dbReference type="GeneID" id="125776496"/>
<proteinExistence type="predicted"/>
<reference evidence="2" key="1">
    <citation type="submission" date="2025-05" db="UniProtKB">
        <authorList>
            <consortium name="RefSeq"/>
        </authorList>
    </citation>
    <scope>NUCLEOTIDE SEQUENCE [LARGE SCALE GENOMIC DNA]</scope>
</reference>
<reference evidence="3" key="2">
    <citation type="submission" date="2025-08" db="UniProtKB">
        <authorList>
            <consortium name="RefSeq"/>
        </authorList>
    </citation>
    <scope>IDENTIFICATION</scope>
    <source>
        <tissue evidence="3">Adult</tissue>
    </source>
</reference>
<evidence type="ECO:0000256" key="1">
    <source>
        <dbReference type="SAM" id="SignalP"/>
    </source>
</evidence>